<keyword evidence="1" id="KW-0175">Coiled coil</keyword>
<reference evidence="5 6" key="1">
    <citation type="submission" date="2016-02" db="EMBL/GenBank/DDBJ databases">
        <authorList>
            <person name="Wen L."/>
            <person name="He K."/>
            <person name="Yang H."/>
        </authorList>
    </citation>
    <scope>NUCLEOTIDE SEQUENCE [LARGE SCALE GENOMIC DNA]</scope>
    <source>
        <strain evidence="5">ShG14-8</strain>
    </source>
</reference>
<evidence type="ECO:0000313" key="5">
    <source>
        <dbReference type="EMBL" id="KXS31924.1"/>
    </source>
</evidence>
<feature type="transmembrane region" description="Helical" evidence="3">
    <location>
        <begin position="32"/>
        <end position="50"/>
    </location>
</feature>
<comment type="caution">
    <text evidence="5">The sequence shown here is derived from an EMBL/GenBank/DDBJ whole genome shotgun (WGS) entry which is preliminary data.</text>
</comment>
<protein>
    <recommendedName>
        <fullName evidence="4">DUF4124 domain-containing protein</fullName>
    </recommendedName>
</protein>
<evidence type="ECO:0000259" key="4">
    <source>
        <dbReference type="Pfam" id="PF13511"/>
    </source>
</evidence>
<evidence type="ECO:0000313" key="6">
    <source>
        <dbReference type="Proteomes" id="UP000070578"/>
    </source>
</evidence>
<dbReference type="Pfam" id="PF13511">
    <property type="entry name" value="DUF4124"/>
    <property type="match status" value="1"/>
</dbReference>
<dbReference type="Proteomes" id="UP000070578">
    <property type="component" value="Unassembled WGS sequence"/>
</dbReference>
<evidence type="ECO:0000256" key="2">
    <source>
        <dbReference type="SAM" id="MobiDB-lite"/>
    </source>
</evidence>
<dbReference type="InterPro" id="IPR025392">
    <property type="entry name" value="DUF4124"/>
</dbReference>
<keyword evidence="3" id="KW-1133">Transmembrane helix</keyword>
<evidence type="ECO:0000256" key="3">
    <source>
        <dbReference type="SAM" id="Phobius"/>
    </source>
</evidence>
<evidence type="ECO:0000256" key="1">
    <source>
        <dbReference type="SAM" id="Coils"/>
    </source>
</evidence>
<sequence>MPDEITDYANIQLTNQGTNLPAGPPGSRGKTAGYRFGFFLALLVGITFSLPATARLYKWVDNEGVTHYDEVVPPEYANKSRVELNKDGRVVKDQEILTPAQREAKDQADARKRAEEQLVTDQQRHDKTLINTYSNTQEIDLARQRSLQQIDARINVISTSLKSASNDLAGLQNEADGYTKRNREIPGSLQTDLQHAQARLDKLNKDMEKPQADKASIEARYAADKARYIELTGKK</sequence>
<keyword evidence="3" id="KW-0812">Transmembrane</keyword>
<gene>
    <name evidence="5" type="ORF">AWT59_1970</name>
</gene>
<name>A0A139BSF7_9PROT</name>
<proteinExistence type="predicted"/>
<organism evidence="5 6">
    <name type="scientific">Candidatus Gallionella acididurans</name>
    <dbReference type="NCBI Taxonomy" id="1796491"/>
    <lineage>
        <taxon>Bacteria</taxon>
        <taxon>Pseudomonadati</taxon>
        <taxon>Pseudomonadota</taxon>
        <taxon>Betaproteobacteria</taxon>
        <taxon>Nitrosomonadales</taxon>
        <taxon>Gallionellaceae</taxon>
        <taxon>Gallionella</taxon>
    </lineage>
</organism>
<feature type="domain" description="DUF4124" evidence="4">
    <location>
        <begin position="48"/>
        <end position="85"/>
    </location>
</feature>
<reference evidence="5 6" key="2">
    <citation type="submission" date="2016-03" db="EMBL/GenBank/DDBJ databases">
        <title>New uncultured bacterium of the family Gallionellaceae from acid mine drainage: description and reconstruction of genome based on metagenomic analysis of microbial community.</title>
        <authorList>
            <person name="Kadnikov V."/>
            <person name="Ivasenko D."/>
            <person name="Beletsky A."/>
            <person name="Mardanov A."/>
            <person name="Danilova E."/>
            <person name="Pimenov N."/>
            <person name="Karnachuk O."/>
            <person name="Ravin N."/>
        </authorList>
    </citation>
    <scope>NUCLEOTIDE SEQUENCE [LARGE SCALE GENOMIC DNA]</scope>
    <source>
        <strain evidence="5">ShG14-8</strain>
    </source>
</reference>
<keyword evidence="3" id="KW-0472">Membrane</keyword>
<feature type="coiled-coil region" evidence="1">
    <location>
        <begin position="161"/>
        <end position="213"/>
    </location>
</feature>
<feature type="region of interest" description="Disordered" evidence="2">
    <location>
        <begin position="102"/>
        <end position="123"/>
    </location>
</feature>
<dbReference type="AlphaFoldDB" id="A0A139BSF7"/>
<dbReference type="EMBL" id="LSLI01000050">
    <property type="protein sequence ID" value="KXS31924.1"/>
    <property type="molecule type" value="Genomic_DNA"/>
</dbReference>
<accession>A0A139BSF7</accession>